<dbReference type="PANTHER" id="PTHR46300">
    <property type="entry name" value="P450, PUTATIVE (EUROFUNG)-RELATED-RELATED"/>
    <property type="match status" value="1"/>
</dbReference>
<evidence type="ECO:0000256" key="3">
    <source>
        <dbReference type="ARBA" id="ARBA00010617"/>
    </source>
</evidence>
<feature type="binding site" description="axial binding residue" evidence="9">
    <location>
        <position position="397"/>
    </location>
    <ligand>
        <name>heme</name>
        <dbReference type="ChEBI" id="CHEBI:30413"/>
    </ligand>
    <ligandPart>
        <name>Fe</name>
        <dbReference type="ChEBI" id="CHEBI:18248"/>
    </ligandPart>
</feature>
<keyword evidence="5 9" id="KW-0479">Metal-binding</keyword>
<dbReference type="EMBL" id="KV417676">
    <property type="protein sequence ID" value="KZP10610.1"/>
    <property type="molecule type" value="Genomic_DNA"/>
</dbReference>
<keyword evidence="11" id="KW-1185">Reference proteome</keyword>
<reference evidence="10 11" key="1">
    <citation type="journal article" date="2016" name="Mol. Biol. Evol.">
        <title>Comparative Genomics of Early-Diverging Mushroom-Forming Fungi Provides Insights into the Origins of Lignocellulose Decay Capabilities.</title>
        <authorList>
            <person name="Nagy L.G."/>
            <person name="Riley R."/>
            <person name="Tritt A."/>
            <person name="Adam C."/>
            <person name="Daum C."/>
            <person name="Floudas D."/>
            <person name="Sun H."/>
            <person name="Yadav J.S."/>
            <person name="Pangilinan J."/>
            <person name="Larsson K.H."/>
            <person name="Matsuura K."/>
            <person name="Barry K."/>
            <person name="Labutti K."/>
            <person name="Kuo R."/>
            <person name="Ohm R.A."/>
            <person name="Bhattacharya S.S."/>
            <person name="Shirouzu T."/>
            <person name="Yoshinaga Y."/>
            <person name="Martin F.M."/>
            <person name="Grigoriev I.V."/>
            <person name="Hibbett D.S."/>
        </authorList>
    </citation>
    <scope>NUCLEOTIDE SEQUENCE [LARGE SCALE GENOMIC DNA]</scope>
    <source>
        <strain evidence="10 11">CBS 109695</strain>
    </source>
</reference>
<evidence type="ECO:0000313" key="10">
    <source>
        <dbReference type="EMBL" id="KZP10610.1"/>
    </source>
</evidence>
<dbReference type="InterPro" id="IPR050364">
    <property type="entry name" value="Cytochrome_P450_fung"/>
</dbReference>
<dbReference type="InterPro" id="IPR036396">
    <property type="entry name" value="Cyt_P450_sf"/>
</dbReference>
<evidence type="ECO:0000256" key="5">
    <source>
        <dbReference type="ARBA" id="ARBA00022723"/>
    </source>
</evidence>
<dbReference type="Pfam" id="PF00067">
    <property type="entry name" value="p450"/>
    <property type="match status" value="1"/>
</dbReference>
<evidence type="ECO:0000256" key="9">
    <source>
        <dbReference type="PIRSR" id="PIRSR602401-1"/>
    </source>
</evidence>
<dbReference type="Gene3D" id="1.10.630.10">
    <property type="entry name" value="Cytochrome P450"/>
    <property type="match status" value="1"/>
</dbReference>
<sequence>MPNGGDDWVEYRDMGVRCKSDIIYLNVLGTSIVILNSSEAINDLLEKRSAIYSSRPRMVMLSEVMGYGGAFGTMPYGSYWRSHRRLFHSEFEAEGKGAIWHHPHLKRGVSDLLRNLLESPDRWETHLRQQMGATILEVAYGIRALPENDPHIRAAETTMKHVADGGTPGRYLVDTIPWLKYVPAWFPGASFQKVGQEARKANIASFKFPFDEVKNALANGNAKSSFTARCLENLDPNGDTAFEELVIQNTAGTIHGAASDATISTLSTFFLAMVKYPEAQARAQQELDSVIGPNHLPSFADRDSLPYISAIMKECLRWEVSLPFSIPHQSTEDDVYNGYHIPAGTLILPNSWAVFNDESVYPDPRKFNPDRYLTEDGKLDPSVKDPDAAWGYGRRACPGRHMGWDSVWLTAASILACFKIGKSVDSHGNVVEPSGKYIANAIRRTEPFLCSIKPRSKEMENIIGHL</sequence>
<keyword evidence="8" id="KW-0503">Monooxygenase</keyword>
<dbReference type="PANTHER" id="PTHR46300:SF7">
    <property type="entry name" value="P450, PUTATIVE (EUROFUNG)-RELATED"/>
    <property type="match status" value="1"/>
</dbReference>
<organism evidence="10 11">
    <name type="scientific">Athelia psychrophila</name>
    <dbReference type="NCBI Taxonomy" id="1759441"/>
    <lineage>
        <taxon>Eukaryota</taxon>
        <taxon>Fungi</taxon>
        <taxon>Dikarya</taxon>
        <taxon>Basidiomycota</taxon>
        <taxon>Agaricomycotina</taxon>
        <taxon>Agaricomycetes</taxon>
        <taxon>Agaricomycetidae</taxon>
        <taxon>Atheliales</taxon>
        <taxon>Atheliaceae</taxon>
        <taxon>Athelia</taxon>
    </lineage>
</organism>
<keyword evidence="7 9" id="KW-0408">Iron</keyword>
<proteinExistence type="inferred from homology"/>
<dbReference type="STRING" id="436010.A0A165ZHQ4"/>
<evidence type="ECO:0000313" key="11">
    <source>
        <dbReference type="Proteomes" id="UP000076532"/>
    </source>
</evidence>
<comment type="pathway">
    <text evidence="2">Secondary metabolite biosynthesis.</text>
</comment>
<dbReference type="AlphaFoldDB" id="A0A165ZHQ4"/>
<keyword evidence="4 9" id="KW-0349">Heme</keyword>
<evidence type="ECO:0000256" key="4">
    <source>
        <dbReference type="ARBA" id="ARBA00022617"/>
    </source>
</evidence>
<evidence type="ECO:0000256" key="6">
    <source>
        <dbReference type="ARBA" id="ARBA00023002"/>
    </source>
</evidence>
<dbReference type="GO" id="GO:0005506">
    <property type="term" value="F:iron ion binding"/>
    <property type="evidence" value="ECO:0007669"/>
    <property type="project" value="InterPro"/>
</dbReference>
<dbReference type="InterPro" id="IPR002401">
    <property type="entry name" value="Cyt_P450_E_grp-I"/>
</dbReference>
<dbReference type="GO" id="GO:0016705">
    <property type="term" value="F:oxidoreductase activity, acting on paired donors, with incorporation or reduction of molecular oxygen"/>
    <property type="evidence" value="ECO:0007669"/>
    <property type="project" value="InterPro"/>
</dbReference>
<dbReference type="CDD" id="cd11065">
    <property type="entry name" value="CYP64-like"/>
    <property type="match status" value="1"/>
</dbReference>
<dbReference type="PRINTS" id="PR00463">
    <property type="entry name" value="EP450I"/>
</dbReference>
<gene>
    <name evidence="10" type="ORF">FIBSPDRAFT_801022</name>
</gene>
<evidence type="ECO:0000256" key="1">
    <source>
        <dbReference type="ARBA" id="ARBA00001971"/>
    </source>
</evidence>
<evidence type="ECO:0000256" key="8">
    <source>
        <dbReference type="ARBA" id="ARBA00023033"/>
    </source>
</evidence>
<keyword evidence="6" id="KW-0560">Oxidoreductase</keyword>
<dbReference type="GO" id="GO:0004497">
    <property type="term" value="F:monooxygenase activity"/>
    <property type="evidence" value="ECO:0007669"/>
    <property type="project" value="UniProtKB-KW"/>
</dbReference>
<dbReference type="SUPFAM" id="SSF48264">
    <property type="entry name" value="Cytochrome P450"/>
    <property type="match status" value="1"/>
</dbReference>
<dbReference type="InterPro" id="IPR001128">
    <property type="entry name" value="Cyt_P450"/>
</dbReference>
<dbReference type="GO" id="GO:0020037">
    <property type="term" value="F:heme binding"/>
    <property type="evidence" value="ECO:0007669"/>
    <property type="project" value="InterPro"/>
</dbReference>
<dbReference type="Proteomes" id="UP000076532">
    <property type="component" value="Unassembled WGS sequence"/>
</dbReference>
<protein>
    <submittedName>
        <fullName evidence="10">Cytochrome P450</fullName>
    </submittedName>
</protein>
<evidence type="ECO:0000256" key="2">
    <source>
        <dbReference type="ARBA" id="ARBA00005179"/>
    </source>
</evidence>
<name>A0A165ZHQ4_9AGAM</name>
<evidence type="ECO:0000256" key="7">
    <source>
        <dbReference type="ARBA" id="ARBA00023004"/>
    </source>
</evidence>
<comment type="cofactor">
    <cofactor evidence="1 9">
        <name>heme</name>
        <dbReference type="ChEBI" id="CHEBI:30413"/>
    </cofactor>
</comment>
<dbReference type="OrthoDB" id="2789670at2759"/>
<accession>A0A165ZHQ4</accession>
<comment type="similarity">
    <text evidence="3">Belongs to the cytochrome P450 family.</text>
</comment>